<gene>
    <name evidence="1" type="ORF">K3G42_024149</name>
</gene>
<organism evidence="1 2">
    <name type="scientific">Sphaerodactylus townsendi</name>
    <dbReference type="NCBI Taxonomy" id="933632"/>
    <lineage>
        <taxon>Eukaryota</taxon>
        <taxon>Metazoa</taxon>
        <taxon>Chordata</taxon>
        <taxon>Craniata</taxon>
        <taxon>Vertebrata</taxon>
        <taxon>Euteleostomi</taxon>
        <taxon>Lepidosauria</taxon>
        <taxon>Squamata</taxon>
        <taxon>Bifurcata</taxon>
        <taxon>Gekkota</taxon>
        <taxon>Sphaerodactylidae</taxon>
        <taxon>Sphaerodactylus</taxon>
    </lineage>
</organism>
<evidence type="ECO:0000313" key="2">
    <source>
        <dbReference type="Proteomes" id="UP000827872"/>
    </source>
</evidence>
<proteinExistence type="predicted"/>
<protein>
    <submittedName>
        <fullName evidence="1">Uncharacterized protein</fullName>
    </submittedName>
</protein>
<dbReference type="EMBL" id="CM037623">
    <property type="protein sequence ID" value="KAH7988958.1"/>
    <property type="molecule type" value="Genomic_DNA"/>
</dbReference>
<keyword evidence="2" id="KW-1185">Reference proteome</keyword>
<dbReference type="Proteomes" id="UP000827872">
    <property type="component" value="Linkage Group LG10"/>
</dbReference>
<reference evidence="1" key="1">
    <citation type="submission" date="2021-08" db="EMBL/GenBank/DDBJ databases">
        <title>The first chromosome-level gecko genome reveals the dynamic sex chromosomes of Neotropical dwarf geckos (Sphaerodactylidae: Sphaerodactylus).</title>
        <authorList>
            <person name="Pinto B.J."/>
            <person name="Keating S.E."/>
            <person name="Gamble T."/>
        </authorList>
    </citation>
    <scope>NUCLEOTIDE SEQUENCE</scope>
    <source>
        <strain evidence="1">TG3544</strain>
    </source>
</reference>
<sequence length="162" mass="17215">MRLGLQYEALHALQEKAAALGSPEKRWASVQASWPKSSPKSGKWSKDEATSLSLSLHSGSLEMPLLAALTGGPFHLPTGPQGRGPPGIVLSKSFTAGITKMLVFFRLYGRVPVVFSSDVSPAFVAGFAVADEKSGENTTGTRPYNPKNPQQSTRNCPSESKG</sequence>
<evidence type="ECO:0000313" key="1">
    <source>
        <dbReference type="EMBL" id="KAH7988958.1"/>
    </source>
</evidence>
<comment type="caution">
    <text evidence="1">The sequence shown here is derived from an EMBL/GenBank/DDBJ whole genome shotgun (WGS) entry which is preliminary data.</text>
</comment>
<accession>A0ACB8E9I3</accession>
<name>A0ACB8E9I3_9SAUR</name>